<keyword evidence="2" id="KW-1185">Reference proteome</keyword>
<proteinExistence type="predicted"/>
<dbReference type="Proteomes" id="UP001144673">
    <property type="component" value="Unassembled WGS sequence"/>
</dbReference>
<comment type="caution">
    <text evidence="1">The sequence shown here is derived from an EMBL/GenBank/DDBJ whole genome shotgun (WGS) entry which is preliminary data.</text>
</comment>
<dbReference type="AlphaFoldDB" id="A0A9W8UQ16"/>
<name>A0A9W8UQ16_AKAMU</name>
<evidence type="ECO:0000313" key="1">
    <source>
        <dbReference type="EMBL" id="KAJ4161652.1"/>
    </source>
</evidence>
<organism evidence="1 2">
    <name type="scientific">Akanthomyces muscarius</name>
    <name type="common">Entomopathogenic fungus</name>
    <name type="synonym">Lecanicillium muscarium</name>
    <dbReference type="NCBI Taxonomy" id="2231603"/>
    <lineage>
        <taxon>Eukaryota</taxon>
        <taxon>Fungi</taxon>
        <taxon>Dikarya</taxon>
        <taxon>Ascomycota</taxon>
        <taxon>Pezizomycotina</taxon>
        <taxon>Sordariomycetes</taxon>
        <taxon>Hypocreomycetidae</taxon>
        <taxon>Hypocreales</taxon>
        <taxon>Cordycipitaceae</taxon>
        <taxon>Akanthomyces</taxon>
    </lineage>
</organism>
<evidence type="ECO:0000313" key="2">
    <source>
        <dbReference type="Proteomes" id="UP001144673"/>
    </source>
</evidence>
<reference evidence="1" key="1">
    <citation type="journal article" date="2023" name="Access Microbiol">
        <title>De-novo genome assembly for Akanthomyces muscarius, a biocontrol agent of insect agricultural pests.</title>
        <authorList>
            <person name="Erdos Z."/>
            <person name="Studholme D.J."/>
            <person name="Raymond B."/>
            <person name="Sharma M."/>
        </authorList>
    </citation>
    <scope>NUCLEOTIDE SEQUENCE</scope>
    <source>
        <strain evidence="1">Ve6</strain>
    </source>
</reference>
<gene>
    <name evidence="1" type="ORF">LMH87_007679</name>
</gene>
<sequence length="176" mass="19587">MASESSAVFKSVKKVRNFEPVGEIDDGMGKKWKVVVDPINLDPSYDMIDFSAPGARVAKFAEVFPELASCINAAVIFFHEVPSLWWTVAIALPRATYLTVVVTSIEERTKLSDEIEKVELQPRVQLRVDGVIQPQVSQETVIYSRMKNAVDSEDANVLDFCGTFITQFPISMRPGS</sequence>
<accession>A0A9W8UQ16</accession>
<protein>
    <submittedName>
        <fullName evidence="1">Uncharacterized protein</fullName>
    </submittedName>
</protein>
<dbReference type="EMBL" id="JAJHUN010000002">
    <property type="protein sequence ID" value="KAJ4161652.1"/>
    <property type="molecule type" value="Genomic_DNA"/>
</dbReference>
<dbReference type="GeneID" id="80894838"/>
<dbReference type="RefSeq" id="XP_056058036.1">
    <property type="nucleotide sequence ID" value="XM_056199602.1"/>
</dbReference>
<dbReference type="KEGG" id="amus:LMH87_007679"/>